<evidence type="ECO:0000313" key="4">
    <source>
        <dbReference type="EMBL" id="RZO23990.1"/>
    </source>
</evidence>
<dbReference type="GO" id="GO:0016787">
    <property type="term" value="F:hydrolase activity"/>
    <property type="evidence" value="ECO:0007669"/>
    <property type="project" value="UniProtKB-KW"/>
</dbReference>
<reference evidence="4 5" key="1">
    <citation type="submission" date="2019-02" db="EMBL/GenBank/DDBJ databases">
        <title>Prokaryotic population dynamics and viral predation in marine succession experiment using metagenomics: the confinement effect.</title>
        <authorList>
            <person name="Haro-Moreno J.M."/>
            <person name="Rodriguez-Valera F."/>
            <person name="Lopez-Perez M."/>
        </authorList>
    </citation>
    <scope>NUCLEOTIDE SEQUENCE [LARGE SCALE GENOMIC DNA]</scope>
    <source>
        <strain evidence="4">MED-G166</strain>
    </source>
</reference>
<evidence type="ECO:0000256" key="1">
    <source>
        <dbReference type="ARBA" id="ARBA00010515"/>
    </source>
</evidence>
<gene>
    <name evidence="4" type="ORF">EVA99_02545</name>
</gene>
<dbReference type="InterPro" id="IPR002168">
    <property type="entry name" value="Lipase_GDXG_HIS_AS"/>
</dbReference>
<evidence type="ECO:0000259" key="3">
    <source>
        <dbReference type="Pfam" id="PF07859"/>
    </source>
</evidence>
<evidence type="ECO:0000313" key="5">
    <source>
        <dbReference type="Proteomes" id="UP000320146"/>
    </source>
</evidence>
<dbReference type="Pfam" id="PF07859">
    <property type="entry name" value="Abhydrolase_3"/>
    <property type="match status" value="1"/>
</dbReference>
<dbReference type="PANTHER" id="PTHR48081:SF8">
    <property type="entry name" value="ALPHA_BETA HYDROLASE FOLD-3 DOMAIN-CONTAINING PROTEIN-RELATED"/>
    <property type="match status" value="1"/>
</dbReference>
<comment type="caution">
    <text evidence="4">The sequence shown here is derived from an EMBL/GenBank/DDBJ whole genome shotgun (WGS) entry which is preliminary data.</text>
</comment>
<dbReference type="InterPro" id="IPR050300">
    <property type="entry name" value="GDXG_lipolytic_enzyme"/>
</dbReference>
<feature type="domain" description="Alpha/beta hydrolase fold-3" evidence="3">
    <location>
        <begin position="114"/>
        <end position="317"/>
    </location>
</feature>
<accession>A0A520MRZ3</accession>
<dbReference type="EMBL" id="SHBL01000017">
    <property type="protein sequence ID" value="RZO23990.1"/>
    <property type="molecule type" value="Genomic_DNA"/>
</dbReference>
<organism evidence="4 5">
    <name type="scientific">SAR86 cluster bacterium</name>
    <dbReference type="NCBI Taxonomy" id="2030880"/>
    <lineage>
        <taxon>Bacteria</taxon>
        <taxon>Pseudomonadati</taxon>
        <taxon>Pseudomonadota</taxon>
        <taxon>Gammaproteobacteria</taxon>
        <taxon>SAR86 cluster</taxon>
    </lineage>
</organism>
<comment type="similarity">
    <text evidence="1">Belongs to the 'GDXG' lipolytic enzyme family.</text>
</comment>
<dbReference type="PROSITE" id="PS01173">
    <property type="entry name" value="LIPASE_GDXG_HIS"/>
    <property type="match status" value="1"/>
</dbReference>
<protein>
    <submittedName>
        <fullName evidence="4">Alpha/beta hydrolase</fullName>
    </submittedName>
</protein>
<dbReference type="Gene3D" id="3.40.50.1820">
    <property type="entry name" value="alpha/beta hydrolase"/>
    <property type="match status" value="1"/>
</dbReference>
<dbReference type="InterPro" id="IPR029058">
    <property type="entry name" value="AB_hydrolase_fold"/>
</dbReference>
<dbReference type="Proteomes" id="UP000320146">
    <property type="component" value="Unassembled WGS sequence"/>
</dbReference>
<evidence type="ECO:0000256" key="2">
    <source>
        <dbReference type="ARBA" id="ARBA00022801"/>
    </source>
</evidence>
<dbReference type="SUPFAM" id="SSF53474">
    <property type="entry name" value="alpha/beta-Hydrolases"/>
    <property type="match status" value="1"/>
</dbReference>
<name>A0A520MRZ3_9GAMM</name>
<dbReference type="PANTHER" id="PTHR48081">
    <property type="entry name" value="AB HYDROLASE SUPERFAMILY PROTEIN C4A8.06C"/>
    <property type="match status" value="1"/>
</dbReference>
<sequence>MKYFFINLILNIFFVLPDWFLERFFPKKGAFIRNKHLDRQSRIFLKLIGIFGYKPNVDNFNNEERINSNNARMSLNLNKKPPNKFSFKDVILAGGSDIIVREYIPDSLASDKVMLYFHGGGYALGSIETHHNFVASMSVMLGIKIYSLEYSLSPENKYPRALEDSKQAYRYILDKGVSSNKVLLCGDSAGAHLAASLNFDLTESDLPMPSAQILIYPMISPTLQFDSMELYKDNFLLTKSSMEWFWNQLRSNNNDDLDPRFDLLKQRGFDCNETPTLMITAGFDPLCDEGNDYAKLLEKNGNNISRLHFSDLFHGFVNLTNIRKAEQGTLEIISRIKAYL</sequence>
<proteinExistence type="inferred from homology"/>
<dbReference type="InterPro" id="IPR013094">
    <property type="entry name" value="AB_hydrolase_3"/>
</dbReference>
<dbReference type="AlphaFoldDB" id="A0A520MRZ3"/>
<keyword evidence="2 4" id="KW-0378">Hydrolase</keyword>